<accession>A0A1F7SNW5</accession>
<name>A0A1F7SNW5_9BACT</name>
<keyword evidence="2 3" id="KW-0802">TPR repeat</keyword>
<organism evidence="5 6">
    <name type="scientific">Candidatus Schekmanbacteria bacterium RIFCSPLOWO2_12_FULL_38_15</name>
    <dbReference type="NCBI Taxonomy" id="1817883"/>
    <lineage>
        <taxon>Bacteria</taxon>
        <taxon>Candidatus Schekmaniibacteriota</taxon>
    </lineage>
</organism>
<evidence type="ECO:0000256" key="3">
    <source>
        <dbReference type="PROSITE-ProRule" id="PRU00339"/>
    </source>
</evidence>
<protein>
    <submittedName>
        <fullName evidence="5">Uncharacterized protein</fullName>
    </submittedName>
</protein>
<dbReference type="STRING" id="1817883.A3G31_02110"/>
<feature type="repeat" description="TPR" evidence="3">
    <location>
        <begin position="65"/>
        <end position="98"/>
    </location>
</feature>
<dbReference type="AlphaFoldDB" id="A0A1F7SNW5"/>
<feature type="signal peptide" evidence="4">
    <location>
        <begin position="1"/>
        <end position="17"/>
    </location>
</feature>
<evidence type="ECO:0000256" key="1">
    <source>
        <dbReference type="ARBA" id="ARBA00022737"/>
    </source>
</evidence>
<evidence type="ECO:0000313" key="5">
    <source>
        <dbReference type="EMBL" id="OGL54894.1"/>
    </source>
</evidence>
<comment type="caution">
    <text evidence="5">The sequence shown here is derived from an EMBL/GenBank/DDBJ whole genome shotgun (WGS) entry which is preliminary data.</text>
</comment>
<evidence type="ECO:0000256" key="2">
    <source>
        <dbReference type="ARBA" id="ARBA00022803"/>
    </source>
</evidence>
<proteinExistence type="predicted"/>
<gene>
    <name evidence="5" type="ORF">A3G31_02110</name>
</gene>
<dbReference type="Gene3D" id="1.25.40.10">
    <property type="entry name" value="Tetratricopeptide repeat domain"/>
    <property type="match status" value="1"/>
</dbReference>
<dbReference type="PANTHER" id="PTHR44943">
    <property type="entry name" value="CELLULOSE SYNTHASE OPERON PROTEIN C"/>
    <property type="match status" value="1"/>
</dbReference>
<evidence type="ECO:0000256" key="4">
    <source>
        <dbReference type="SAM" id="SignalP"/>
    </source>
</evidence>
<sequence>MTAFTLALLVVFFFSTANCSFSETAEFPEKLFQFAESLFREAEYYRAITEYKRFISYYPENQLAETAVYQIGNCYFQAEKWDEAIKSFEDFNEKHPESPLVKDTLQKMGEGYLKKGDKENSKKIFDLINEKYPKDEAGNKAKISLGTLYLEHHEWNKASEVFSRVEERSRYKTLADRLIQGSKEAERLPGKSPVLAGTLSALIPGAGQLYTGRRLDSLVAFLLNGVFILGAVESFNKNIYVAGGILSFFELGWYSGNIYNAISDAHKYNRDTRRRFIEELKINSNLSDNLSLKKGPIIFSYRIEF</sequence>
<feature type="chain" id="PRO_5009532416" evidence="4">
    <location>
        <begin position="18"/>
        <end position="305"/>
    </location>
</feature>
<dbReference type="SUPFAM" id="SSF48452">
    <property type="entry name" value="TPR-like"/>
    <property type="match status" value="1"/>
</dbReference>
<reference evidence="5 6" key="1">
    <citation type="journal article" date="2016" name="Nat. Commun.">
        <title>Thousands of microbial genomes shed light on interconnected biogeochemical processes in an aquifer system.</title>
        <authorList>
            <person name="Anantharaman K."/>
            <person name="Brown C.T."/>
            <person name="Hug L.A."/>
            <person name="Sharon I."/>
            <person name="Castelle C.J."/>
            <person name="Probst A.J."/>
            <person name="Thomas B.C."/>
            <person name="Singh A."/>
            <person name="Wilkins M.J."/>
            <person name="Karaoz U."/>
            <person name="Brodie E.L."/>
            <person name="Williams K.H."/>
            <person name="Hubbard S.S."/>
            <person name="Banfield J.F."/>
        </authorList>
    </citation>
    <scope>NUCLEOTIDE SEQUENCE [LARGE SCALE GENOMIC DNA]</scope>
</reference>
<dbReference type="PROSITE" id="PS50005">
    <property type="entry name" value="TPR"/>
    <property type="match status" value="1"/>
</dbReference>
<keyword evidence="1" id="KW-0677">Repeat</keyword>
<keyword evidence="4" id="KW-0732">Signal</keyword>
<dbReference type="InterPro" id="IPR051685">
    <property type="entry name" value="Ycf3/AcsC/BcsC/TPR_MFPF"/>
</dbReference>
<dbReference type="Pfam" id="PF12895">
    <property type="entry name" value="ANAPC3"/>
    <property type="match status" value="1"/>
</dbReference>
<dbReference type="Pfam" id="PF13174">
    <property type="entry name" value="TPR_6"/>
    <property type="match status" value="1"/>
</dbReference>
<dbReference type="InterPro" id="IPR019734">
    <property type="entry name" value="TPR_rpt"/>
</dbReference>
<dbReference type="Proteomes" id="UP000178082">
    <property type="component" value="Unassembled WGS sequence"/>
</dbReference>
<dbReference type="InterPro" id="IPR011990">
    <property type="entry name" value="TPR-like_helical_dom_sf"/>
</dbReference>
<dbReference type="PANTHER" id="PTHR44943:SF8">
    <property type="entry name" value="TPR REPEAT-CONTAINING PROTEIN MJ0263"/>
    <property type="match status" value="1"/>
</dbReference>
<evidence type="ECO:0000313" key="6">
    <source>
        <dbReference type="Proteomes" id="UP000178082"/>
    </source>
</evidence>
<dbReference type="EMBL" id="MGDI01000005">
    <property type="protein sequence ID" value="OGL54894.1"/>
    <property type="molecule type" value="Genomic_DNA"/>
</dbReference>